<evidence type="ECO:0000313" key="2">
    <source>
        <dbReference type="Proteomes" id="UP000886595"/>
    </source>
</evidence>
<protein>
    <submittedName>
        <fullName evidence="1">Uncharacterized protein</fullName>
    </submittedName>
</protein>
<name>A0A8X7W868_BRACI</name>
<keyword evidence="2" id="KW-1185">Reference proteome</keyword>
<reference evidence="1 2" key="1">
    <citation type="submission" date="2020-02" db="EMBL/GenBank/DDBJ databases">
        <authorList>
            <person name="Ma Q."/>
            <person name="Huang Y."/>
            <person name="Song X."/>
            <person name="Pei D."/>
        </authorList>
    </citation>
    <scope>NUCLEOTIDE SEQUENCE [LARGE SCALE GENOMIC DNA]</scope>
    <source>
        <strain evidence="1">Sxm20200214</strain>
        <tissue evidence="1">Leaf</tissue>
    </source>
</reference>
<evidence type="ECO:0000313" key="1">
    <source>
        <dbReference type="EMBL" id="KAG2323788.1"/>
    </source>
</evidence>
<gene>
    <name evidence="1" type="ORF">Bca52824_006516</name>
</gene>
<proteinExistence type="predicted"/>
<dbReference type="Proteomes" id="UP000886595">
    <property type="component" value="Unassembled WGS sequence"/>
</dbReference>
<dbReference type="EMBL" id="JAAMPC010000002">
    <property type="protein sequence ID" value="KAG2323788.1"/>
    <property type="molecule type" value="Genomic_DNA"/>
</dbReference>
<dbReference type="AlphaFoldDB" id="A0A8X7W868"/>
<sequence length="101" mass="11427">MGEGQIDVQHPDGARFRLESSRFTELIGQIMPSQILKGQRSDQHNEQPLSYRFVYLILIRTSCAQMVGLKQNFKDGKANYMGLFLADMVSAGLLQIVARRP</sequence>
<accession>A0A8X7W868</accession>
<organism evidence="1 2">
    <name type="scientific">Brassica carinata</name>
    <name type="common">Ethiopian mustard</name>
    <name type="synonym">Abyssinian cabbage</name>
    <dbReference type="NCBI Taxonomy" id="52824"/>
    <lineage>
        <taxon>Eukaryota</taxon>
        <taxon>Viridiplantae</taxon>
        <taxon>Streptophyta</taxon>
        <taxon>Embryophyta</taxon>
        <taxon>Tracheophyta</taxon>
        <taxon>Spermatophyta</taxon>
        <taxon>Magnoliopsida</taxon>
        <taxon>eudicotyledons</taxon>
        <taxon>Gunneridae</taxon>
        <taxon>Pentapetalae</taxon>
        <taxon>rosids</taxon>
        <taxon>malvids</taxon>
        <taxon>Brassicales</taxon>
        <taxon>Brassicaceae</taxon>
        <taxon>Brassiceae</taxon>
        <taxon>Brassica</taxon>
    </lineage>
</organism>
<comment type="caution">
    <text evidence="1">The sequence shown here is derived from an EMBL/GenBank/DDBJ whole genome shotgun (WGS) entry which is preliminary data.</text>
</comment>